<sequence length="482" mass="51496">MHKLALAVFCVSAARTSQRALAGEPNAGDTVEDFRKVCAATHALGAVKSLSEAIAGRVKEVTEGARRVGEELECQLRIKRSARQLVAKLAPSCIDSSEAETAQKNASALVVCAADAINGEAVKLKNTAGTAAAEVIDGNKDGKVEGGAALARLWSAISRGTNNAWDGQAHKMRGSGLAIAMIYLCNNANPDPNGCGTSGGRNCPCVPQGFTAKTSDEERSTVETTPRIIHTGRQNKDGKKDSGEWTKLTHNTRMTAEELRTNLGAAKRICDALEDTTKQNLNTADTIEQTVTALVRAMKRTDEEGEARCLGRMDEANGWDGSSGEKGACICYKTPGKNTTAISWASKALTAVRALRSLLRTEQQAAQLNTLAAAWAGTQEHTQQQHEAGHTRTRRTAATAREHTSTPTASPRDNSHKHQQNDSTDQQTEDGARAQCEKDGGTWDPKEHACNNTAKKDTTHTRRTLDAALTMATLALTASAWR</sequence>
<evidence type="ECO:0000313" key="4">
    <source>
        <dbReference type="Proteomes" id="UP000009027"/>
    </source>
</evidence>
<evidence type="ECO:0000256" key="1">
    <source>
        <dbReference type="SAM" id="MobiDB-lite"/>
    </source>
</evidence>
<dbReference type="EMBL" id="CAEX01006945">
    <property type="protein sequence ID" value="CCD21073.1"/>
    <property type="molecule type" value="Genomic_DNA"/>
</dbReference>
<protein>
    <submittedName>
        <fullName evidence="3">Variant surface glycoprotein, (VSG), putative</fullName>
    </submittedName>
</protein>
<name>F9WU27_TRYVY</name>
<reference evidence="3 4" key="1">
    <citation type="journal article" date="2012" name="Proc. Natl. Acad. Sci. U.S.A.">
        <title>Antigenic diversity is generated by distinct evolutionary mechanisms in African trypanosome species.</title>
        <authorList>
            <person name="Jackson A.P."/>
            <person name="Berry A."/>
            <person name="Aslett M."/>
            <person name="Allison H.C."/>
            <person name="Burton P."/>
            <person name="Vavrova-Anderson J."/>
            <person name="Brown R."/>
            <person name="Browne H."/>
            <person name="Corton N."/>
            <person name="Hauser H."/>
            <person name="Gamble J."/>
            <person name="Gilderthorp R."/>
            <person name="Marcello L."/>
            <person name="McQuillan J."/>
            <person name="Otto T.D."/>
            <person name="Quail M.A."/>
            <person name="Sanders M.J."/>
            <person name="van Tonder A."/>
            <person name="Ginger M.L."/>
            <person name="Field M.C."/>
            <person name="Barry J.D."/>
            <person name="Hertz-Fowler C."/>
            <person name="Berriman M."/>
        </authorList>
    </citation>
    <scope>NUCLEOTIDE SEQUENCE</scope>
    <source>
        <strain evidence="3 4">Y486</strain>
    </source>
</reference>
<keyword evidence="4" id="KW-1185">Reference proteome</keyword>
<dbReference type="Proteomes" id="UP000009027">
    <property type="component" value="Unassembled WGS sequence"/>
</dbReference>
<feature type="region of interest" description="Disordered" evidence="1">
    <location>
        <begin position="378"/>
        <end position="459"/>
    </location>
</feature>
<accession>F9WU27</accession>
<organism evidence="3 4">
    <name type="scientific">Trypanosoma vivax (strain Y486)</name>
    <dbReference type="NCBI Taxonomy" id="1055687"/>
    <lineage>
        <taxon>Eukaryota</taxon>
        <taxon>Discoba</taxon>
        <taxon>Euglenozoa</taxon>
        <taxon>Kinetoplastea</taxon>
        <taxon>Metakinetoplastina</taxon>
        <taxon>Trypanosomatida</taxon>
        <taxon>Trypanosomatidae</taxon>
        <taxon>Trypanosoma</taxon>
        <taxon>Duttonella</taxon>
    </lineage>
</organism>
<evidence type="ECO:0000313" key="3">
    <source>
        <dbReference type="EMBL" id="CCD21073.1"/>
    </source>
</evidence>
<gene>
    <name evidence="3" type="ORF">TvY486_0039800</name>
</gene>
<feature type="chain" id="PRO_5003389636" evidence="2">
    <location>
        <begin position="23"/>
        <end position="482"/>
    </location>
</feature>
<feature type="compositionally biased region" description="Basic and acidic residues" evidence="1">
    <location>
        <begin position="430"/>
        <end position="459"/>
    </location>
</feature>
<keyword evidence="2" id="KW-0732">Signal</keyword>
<dbReference type="AlphaFoldDB" id="F9WU27"/>
<evidence type="ECO:0000256" key="2">
    <source>
        <dbReference type="SAM" id="SignalP"/>
    </source>
</evidence>
<proteinExistence type="predicted"/>
<feature type="signal peptide" evidence="2">
    <location>
        <begin position="1"/>
        <end position="22"/>
    </location>
</feature>
<dbReference type="VEuPathDB" id="TriTrypDB:TvY486_0039800"/>